<keyword evidence="2" id="KW-0227">DNA damage</keyword>
<dbReference type="PANTHER" id="PTHR11076">
    <property type="entry name" value="DNA REPAIR POLYMERASE UMUC / TRANSFERASE FAMILY MEMBER"/>
    <property type="match status" value="1"/>
</dbReference>
<feature type="domain" description="UmuC" evidence="4">
    <location>
        <begin position="2"/>
        <end position="187"/>
    </location>
</feature>
<dbReference type="InterPro" id="IPR050116">
    <property type="entry name" value="DNA_polymerase-Y"/>
</dbReference>
<dbReference type="PROSITE" id="PS50173">
    <property type="entry name" value="UMUC"/>
    <property type="match status" value="1"/>
</dbReference>
<proteinExistence type="inferred from homology"/>
<accession>A0ABP3YGP3</accession>
<gene>
    <name evidence="5" type="ORF">GCM10009119_19550</name>
</gene>
<keyword evidence="6" id="KW-1185">Reference proteome</keyword>
<dbReference type="InterPro" id="IPR017961">
    <property type="entry name" value="DNA_pol_Y-fam_little_finger"/>
</dbReference>
<dbReference type="Gene3D" id="3.30.70.270">
    <property type="match status" value="1"/>
</dbReference>
<dbReference type="InterPro" id="IPR043502">
    <property type="entry name" value="DNA/RNA_pol_sf"/>
</dbReference>
<reference evidence="6" key="1">
    <citation type="journal article" date="2019" name="Int. J. Syst. Evol. Microbiol.">
        <title>The Global Catalogue of Microorganisms (GCM) 10K type strain sequencing project: providing services to taxonomists for standard genome sequencing and annotation.</title>
        <authorList>
            <consortium name="The Broad Institute Genomics Platform"/>
            <consortium name="The Broad Institute Genome Sequencing Center for Infectious Disease"/>
            <person name="Wu L."/>
            <person name="Ma J."/>
        </authorList>
    </citation>
    <scope>NUCLEOTIDE SEQUENCE [LARGE SCALE GENOMIC DNA]</scope>
    <source>
        <strain evidence="6">JCM 16112</strain>
    </source>
</reference>
<evidence type="ECO:0000259" key="4">
    <source>
        <dbReference type="PROSITE" id="PS50173"/>
    </source>
</evidence>
<dbReference type="InterPro" id="IPR043128">
    <property type="entry name" value="Rev_trsase/Diguanyl_cyclase"/>
</dbReference>
<comment type="similarity">
    <text evidence="1">Belongs to the DNA polymerase type-Y family.</text>
</comment>
<organism evidence="5 6">
    <name type="scientific">Algoriphagus jejuensis</name>
    <dbReference type="NCBI Taxonomy" id="419934"/>
    <lineage>
        <taxon>Bacteria</taxon>
        <taxon>Pseudomonadati</taxon>
        <taxon>Bacteroidota</taxon>
        <taxon>Cytophagia</taxon>
        <taxon>Cytophagales</taxon>
        <taxon>Cyclobacteriaceae</taxon>
        <taxon>Algoriphagus</taxon>
    </lineage>
</organism>
<evidence type="ECO:0000313" key="5">
    <source>
        <dbReference type="EMBL" id="GAA0878987.1"/>
    </source>
</evidence>
<dbReference type="PANTHER" id="PTHR11076:SF33">
    <property type="entry name" value="DNA POLYMERASE KAPPA"/>
    <property type="match status" value="1"/>
</dbReference>
<protein>
    <submittedName>
        <fullName evidence="5">Y-family DNA polymerase</fullName>
    </submittedName>
</protein>
<sequence length="418" mass="47506">MYALVDCNNFYASCERVFRPELNGKPVVVLSNNDGCVIARSNEAKEVGIPMGAPAFQYQKLFNQNSVQVFSANFTLYGDMSRRVMSILEYYASEMEIYSIDEAFLKMDGLKSEDLLRLGAEIRGKVFRWTGIPITVGFAPTKALAKVANRIAKKYPEHTANVYAMDSEEKRIKALRWLDIGDVWGIGRQHAKRLEKLGVKTALDFTRLKDDWVKQHLSIVGLRLKRDLQGVSVLGLESVASKKAIAVTRSFDANYTELEQIRERVSTFAFTCGEKLRSQGSNCSSLSVFVYTNGHRPDLPQYGKKISVDLPFPTNSGMELSKFAVEALKRIFRAGYHYKKAGVIVEKFTSELEPQLNLFKNRDPRQVPLMKTLDRLNLLYGKKVRLASQDPGKVWKMKQERLSPRYSTNLDEVIRIML</sequence>
<dbReference type="CDD" id="cd01700">
    <property type="entry name" value="PolY_Pol_V_umuC"/>
    <property type="match status" value="1"/>
</dbReference>
<dbReference type="InterPro" id="IPR001126">
    <property type="entry name" value="UmuC"/>
</dbReference>
<dbReference type="Pfam" id="PF11799">
    <property type="entry name" value="IMS_C"/>
    <property type="match status" value="1"/>
</dbReference>
<evidence type="ECO:0000256" key="1">
    <source>
        <dbReference type="ARBA" id="ARBA00010945"/>
    </source>
</evidence>
<evidence type="ECO:0000256" key="3">
    <source>
        <dbReference type="ARBA" id="ARBA00023236"/>
    </source>
</evidence>
<dbReference type="Pfam" id="PF00817">
    <property type="entry name" value="IMS"/>
    <property type="match status" value="1"/>
</dbReference>
<dbReference type="EMBL" id="BAAAFI010000008">
    <property type="protein sequence ID" value="GAA0878987.1"/>
    <property type="molecule type" value="Genomic_DNA"/>
</dbReference>
<keyword evidence="3" id="KW-0742">SOS response</keyword>
<dbReference type="InterPro" id="IPR025188">
    <property type="entry name" value="DUF4113"/>
</dbReference>
<name>A0ABP3YGP3_9BACT</name>
<dbReference type="Gene3D" id="1.10.150.20">
    <property type="entry name" value="5' to 3' exonuclease, C-terminal subdomain"/>
    <property type="match status" value="1"/>
</dbReference>
<evidence type="ECO:0000256" key="2">
    <source>
        <dbReference type="ARBA" id="ARBA00023199"/>
    </source>
</evidence>
<dbReference type="RefSeq" id="WP_343850936.1">
    <property type="nucleotide sequence ID" value="NZ_BAAAFI010000008.1"/>
</dbReference>
<dbReference type="Pfam" id="PF13438">
    <property type="entry name" value="DUF4113"/>
    <property type="match status" value="1"/>
</dbReference>
<comment type="caution">
    <text evidence="5">The sequence shown here is derived from an EMBL/GenBank/DDBJ whole genome shotgun (WGS) entry which is preliminary data.</text>
</comment>
<evidence type="ECO:0000313" key="6">
    <source>
        <dbReference type="Proteomes" id="UP001500469"/>
    </source>
</evidence>
<dbReference type="Proteomes" id="UP001500469">
    <property type="component" value="Unassembled WGS sequence"/>
</dbReference>
<dbReference type="SUPFAM" id="SSF56672">
    <property type="entry name" value="DNA/RNA polymerases"/>
    <property type="match status" value="1"/>
</dbReference>
<keyword evidence="2" id="KW-0741">SOS mutagenesis</keyword>
<dbReference type="Gene3D" id="3.40.1170.60">
    <property type="match status" value="1"/>
</dbReference>